<accession>A0A699VXA9</accession>
<protein>
    <submittedName>
        <fullName evidence="1">Uncharacterized protein</fullName>
    </submittedName>
</protein>
<proteinExistence type="predicted"/>
<sequence>MFEAITIKTTLHEKLSINQECQDIRSNASKNRELDIGEDQKLETSTLGEIVSLEKSNKNVNGLRILTSYQSMSV</sequence>
<comment type="caution">
    <text evidence="1">The sequence shown here is derived from an EMBL/GenBank/DDBJ whole genome shotgun (WGS) entry which is preliminary data.</text>
</comment>
<evidence type="ECO:0000313" key="1">
    <source>
        <dbReference type="EMBL" id="GFD40205.1"/>
    </source>
</evidence>
<dbReference type="EMBL" id="BKCJ011530014">
    <property type="protein sequence ID" value="GFD40205.1"/>
    <property type="molecule type" value="Genomic_DNA"/>
</dbReference>
<dbReference type="AlphaFoldDB" id="A0A699VXA9"/>
<name>A0A699VXA9_TANCI</name>
<gene>
    <name evidence="1" type="ORF">Tci_912174</name>
</gene>
<reference evidence="1" key="1">
    <citation type="journal article" date="2019" name="Sci. Rep.">
        <title>Draft genome of Tanacetum cinerariifolium, the natural source of mosquito coil.</title>
        <authorList>
            <person name="Yamashiro T."/>
            <person name="Shiraishi A."/>
            <person name="Satake H."/>
            <person name="Nakayama K."/>
        </authorList>
    </citation>
    <scope>NUCLEOTIDE SEQUENCE</scope>
</reference>
<organism evidence="1">
    <name type="scientific">Tanacetum cinerariifolium</name>
    <name type="common">Dalmatian daisy</name>
    <name type="synonym">Chrysanthemum cinerariifolium</name>
    <dbReference type="NCBI Taxonomy" id="118510"/>
    <lineage>
        <taxon>Eukaryota</taxon>
        <taxon>Viridiplantae</taxon>
        <taxon>Streptophyta</taxon>
        <taxon>Embryophyta</taxon>
        <taxon>Tracheophyta</taxon>
        <taxon>Spermatophyta</taxon>
        <taxon>Magnoliopsida</taxon>
        <taxon>eudicotyledons</taxon>
        <taxon>Gunneridae</taxon>
        <taxon>Pentapetalae</taxon>
        <taxon>asterids</taxon>
        <taxon>campanulids</taxon>
        <taxon>Asterales</taxon>
        <taxon>Asteraceae</taxon>
        <taxon>Asteroideae</taxon>
        <taxon>Anthemideae</taxon>
        <taxon>Anthemidinae</taxon>
        <taxon>Tanacetum</taxon>
    </lineage>
</organism>